<dbReference type="Gene3D" id="2.30.40.10">
    <property type="entry name" value="Urease, subunit C, domain 1"/>
    <property type="match status" value="1"/>
</dbReference>
<feature type="compositionally biased region" description="Basic and acidic residues" evidence="1">
    <location>
        <begin position="94"/>
        <end position="124"/>
    </location>
</feature>
<organism evidence="2 3">
    <name type="scientific">Streptomyces spiralis</name>
    <dbReference type="NCBI Taxonomy" id="66376"/>
    <lineage>
        <taxon>Bacteria</taxon>
        <taxon>Bacillati</taxon>
        <taxon>Actinomycetota</taxon>
        <taxon>Actinomycetes</taxon>
        <taxon>Kitasatosporales</taxon>
        <taxon>Streptomycetaceae</taxon>
        <taxon>Streptomyces</taxon>
    </lineage>
</organism>
<proteinExistence type="predicted"/>
<protein>
    <submittedName>
        <fullName evidence="2">Uncharacterized protein</fullName>
    </submittedName>
</protein>
<gene>
    <name evidence="2" type="ORF">GCM10014715_65600</name>
</gene>
<comment type="caution">
    <text evidence="2">The sequence shown here is derived from an EMBL/GenBank/DDBJ whole genome shotgun (WGS) entry which is preliminary data.</text>
</comment>
<evidence type="ECO:0000256" key="1">
    <source>
        <dbReference type="SAM" id="MobiDB-lite"/>
    </source>
</evidence>
<feature type="region of interest" description="Disordered" evidence="1">
    <location>
        <begin position="75"/>
        <end position="124"/>
    </location>
</feature>
<dbReference type="SUPFAM" id="SSF51338">
    <property type="entry name" value="Composite domain of metallo-dependent hydrolases"/>
    <property type="match status" value="1"/>
</dbReference>
<accession>A0A919E0W9</accession>
<reference evidence="2" key="2">
    <citation type="submission" date="2020-09" db="EMBL/GenBank/DDBJ databases">
        <authorList>
            <person name="Sun Q."/>
            <person name="Ohkuma M."/>
        </authorList>
    </citation>
    <scope>NUCLEOTIDE SEQUENCE</scope>
    <source>
        <strain evidence="2">JCM 3302</strain>
    </source>
</reference>
<name>A0A919E0W9_9ACTN</name>
<dbReference type="EMBL" id="BNBC01000040">
    <property type="protein sequence ID" value="GHF00355.1"/>
    <property type="molecule type" value="Genomic_DNA"/>
</dbReference>
<dbReference type="Proteomes" id="UP000641386">
    <property type="component" value="Unassembled WGS sequence"/>
</dbReference>
<dbReference type="AlphaFoldDB" id="A0A919E0W9"/>
<dbReference type="InterPro" id="IPR011059">
    <property type="entry name" value="Metal-dep_hydrolase_composite"/>
</dbReference>
<evidence type="ECO:0000313" key="3">
    <source>
        <dbReference type="Proteomes" id="UP000641386"/>
    </source>
</evidence>
<sequence length="124" mass="13686">MSQESETTASTQARGPATYDLVIRRAHVFDGRQALAGLYDVAISGGQIASVSAGPLRGRQEVDAAEGWVMPGLIDTHRNSSVDTPAFRRGRKRTPAEQGRESRFALRADRRHHQLPEHGHKLLY</sequence>
<evidence type="ECO:0000313" key="2">
    <source>
        <dbReference type="EMBL" id="GHF00355.1"/>
    </source>
</evidence>
<dbReference type="GO" id="GO:0016810">
    <property type="term" value="F:hydrolase activity, acting on carbon-nitrogen (but not peptide) bonds"/>
    <property type="evidence" value="ECO:0007669"/>
    <property type="project" value="InterPro"/>
</dbReference>
<keyword evidence="3" id="KW-1185">Reference proteome</keyword>
<reference evidence="2" key="1">
    <citation type="journal article" date="2014" name="Int. J. Syst. Evol. Microbiol.">
        <title>Complete genome sequence of Corynebacterium casei LMG S-19264T (=DSM 44701T), isolated from a smear-ripened cheese.</title>
        <authorList>
            <consortium name="US DOE Joint Genome Institute (JGI-PGF)"/>
            <person name="Walter F."/>
            <person name="Albersmeier A."/>
            <person name="Kalinowski J."/>
            <person name="Ruckert C."/>
        </authorList>
    </citation>
    <scope>NUCLEOTIDE SEQUENCE</scope>
    <source>
        <strain evidence="2">JCM 3302</strain>
    </source>
</reference>